<evidence type="ECO:0008006" key="4">
    <source>
        <dbReference type="Google" id="ProtNLM"/>
    </source>
</evidence>
<evidence type="ECO:0000256" key="1">
    <source>
        <dbReference type="SAM" id="SignalP"/>
    </source>
</evidence>
<proteinExistence type="predicted"/>
<evidence type="ECO:0000313" key="3">
    <source>
        <dbReference type="Proteomes" id="UP000780801"/>
    </source>
</evidence>
<keyword evidence="1" id="KW-0732">Signal</keyword>
<feature type="chain" id="PRO_5040255743" description="Secreted protein" evidence="1">
    <location>
        <begin position="24"/>
        <end position="97"/>
    </location>
</feature>
<gene>
    <name evidence="2" type="ORF">BGW38_002992</name>
</gene>
<protein>
    <recommendedName>
        <fullName evidence="4">Secreted protein</fullName>
    </recommendedName>
</protein>
<name>A0A9P6FR91_9FUNG</name>
<dbReference type="Proteomes" id="UP000780801">
    <property type="component" value="Unassembled WGS sequence"/>
</dbReference>
<feature type="non-terminal residue" evidence="2">
    <location>
        <position position="1"/>
    </location>
</feature>
<sequence>IRMKFTVTTFALVAALAISNVQAFIVCRDGWEDDNTCGFNCKNNDPVDGTWCNRFKSALIRKGANCWGDCMFSNGWQFWCSKNSLTNPSCPSHYWST</sequence>
<dbReference type="EMBL" id="JAABOA010002097">
    <property type="protein sequence ID" value="KAF9580383.1"/>
    <property type="molecule type" value="Genomic_DNA"/>
</dbReference>
<dbReference type="OrthoDB" id="2415740at2759"/>
<reference evidence="2" key="1">
    <citation type="journal article" date="2020" name="Fungal Divers.">
        <title>Resolving the Mortierellaceae phylogeny through synthesis of multi-gene phylogenetics and phylogenomics.</title>
        <authorList>
            <person name="Vandepol N."/>
            <person name="Liber J."/>
            <person name="Desiro A."/>
            <person name="Na H."/>
            <person name="Kennedy M."/>
            <person name="Barry K."/>
            <person name="Grigoriev I.V."/>
            <person name="Miller A.N."/>
            <person name="O'Donnell K."/>
            <person name="Stajich J.E."/>
            <person name="Bonito G."/>
        </authorList>
    </citation>
    <scope>NUCLEOTIDE SEQUENCE</scope>
    <source>
        <strain evidence="2">KOD1015</strain>
    </source>
</reference>
<dbReference type="AlphaFoldDB" id="A0A9P6FR91"/>
<accession>A0A9P6FR91</accession>
<evidence type="ECO:0000313" key="2">
    <source>
        <dbReference type="EMBL" id="KAF9580383.1"/>
    </source>
</evidence>
<keyword evidence="3" id="KW-1185">Reference proteome</keyword>
<feature type="signal peptide" evidence="1">
    <location>
        <begin position="1"/>
        <end position="23"/>
    </location>
</feature>
<organism evidence="2 3">
    <name type="scientific">Lunasporangiospora selenospora</name>
    <dbReference type="NCBI Taxonomy" id="979761"/>
    <lineage>
        <taxon>Eukaryota</taxon>
        <taxon>Fungi</taxon>
        <taxon>Fungi incertae sedis</taxon>
        <taxon>Mucoromycota</taxon>
        <taxon>Mortierellomycotina</taxon>
        <taxon>Mortierellomycetes</taxon>
        <taxon>Mortierellales</taxon>
        <taxon>Mortierellaceae</taxon>
        <taxon>Lunasporangiospora</taxon>
    </lineage>
</organism>
<comment type="caution">
    <text evidence="2">The sequence shown here is derived from an EMBL/GenBank/DDBJ whole genome shotgun (WGS) entry which is preliminary data.</text>
</comment>